<proteinExistence type="predicted"/>
<dbReference type="Proteomes" id="UP000015101">
    <property type="component" value="Unassembled WGS sequence"/>
</dbReference>
<organism evidence="2 3">
    <name type="scientific">Helobdella robusta</name>
    <name type="common">Californian leech</name>
    <dbReference type="NCBI Taxonomy" id="6412"/>
    <lineage>
        <taxon>Eukaryota</taxon>
        <taxon>Metazoa</taxon>
        <taxon>Spiralia</taxon>
        <taxon>Lophotrochozoa</taxon>
        <taxon>Annelida</taxon>
        <taxon>Clitellata</taxon>
        <taxon>Hirudinea</taxon>
        <taxon>Rhynchobdellida</taxon>
        <taxon>Glossiphoniidae</taxon>
        <taxon>Helobdella</taxon>
    </lineage>
</organism>
<reference evidence="1 3" key="2">
    <citation type="journal article" date="2013" name="Nature">
        <title>Insights into bilaterian evolution from three spiralian genomes.</title>
        <authorList>
            <person name="Simakov O."/>
            <person name="Marletaz F."/>
            <person name="Cho S.J."/>
            <person name="Edsinger-Gonzales E."/>
            <person name="Havlak P."/>
            <person name="Hellsten U."/>
            <person name="Kuo D.H."/>
            <person name="Larsson T."/>
            <person name="Lv J."/>
            <person name="Arendt D."/>
            <person name="Savage R."/>
            <person name="Osoegawa K."/>
            <person name="de Jong P."/>
            <person name="Grimwood J."/>
            <person name="Chapman J.A."/>
            <person name="Shapiro H."/>
            <person name="Aerts A."/>
            <person name="Otillar R.P."/>
            <person name="Terry A.Y."/>
            <person name="Boore J.L."/>
            <person name="Grigoriev I.V."/>
            <person name="Lindberg D.R."/>
            <person name="Seaver E.C."/>
            <person name="Weisblat D.A."/>
            <person name="Putnam N.H."/>
            <person name="Rokhsar D.S."/>
        </authorList>
    </citation>
    <scope>NUCLEOTIDE SEQUENCE</scope>
</reference>
<protein>
    <submittedName>
        <fullName evidence="1 2">Uncharacterized protein</fullName>
    </submittedName>
</protein>
<dbReference type="PANTHER" id="PTHR34724:SF2">
    <property type="entry name" value="OS12G0596101 PROTEIN"/>
    <property type="match status" value="1"/>
</dbReference>
<name>T1FWC7_HELRO</name>
<evidence type="ECO:0000313" key="3">
    <source>
        <dbReference type="Proteomes" id="UP000015101"/>
    </source>
</evidence>
<keyword evidence="3" id="KW-1185">Reference proteome</keyword>
<evidence type="ECO:0000313" key="1">
    <source>
        <dbReference type="EMBL" id="ESN90026.1"/>
    </source>
</evidence>
<dbReference type="EMBL" id="KB097783">
    <property type="protein sequence ID" value="ESN90026.1"/>
    <property type="molecule type" value="Genomic_DNA"/>
</dbReference>
<dbReference type="CTD" id="20213122"/>
<sequence length="76" mass="8136">MCMKTQCEKCQKTTWKGCGKHVEEVMKDVPESERCTCPRGEHGCGGHGQEHGCHGEKGHATGGHCGGSKGHCGQKK</sequence>
<reference evidence="3" key="1">
    <citation type="submission" date="2012-12" db="EMBL/GenBank/DDBJ databases">
        <authorList>
            <person name="Hellsten U."/>
            <person name="Grimwood J."/>
            <person name="Chapman J.A."/>
            <person name="Shapiro H."/>
            <person name="Aerts A."/>
            <person name="Otillar R.P."/>
            <person name="Terry A.Y."/>
            <person name="Boore J.L."/>
            <person name="Simakov O."/>
            <person name="Marletaz F."/>
            <person name="Cho S.-J."/>
            <person name="Edsinger-Gonzales E."/>
            <person name="Havlak P."/>
            <person name="Kuo D.-H."/>
            <person name="Larsson T."/>
            <person name="Lv J."/>
            <person name="Arendt D."/>
            <person name="Savage R."/>
            <person name="Osoegawa K."/>
            <person name="de Jong P."/>
            <person name="Lindberg D.R."/>
            <person name="Seaver E.C."/>
            <person name="Weisblat D.A."/>
            <person name="Putnam N.H."/>
            <person name="Grigoriev I.V."/>
            <person name="Rokhsar D.S."/>
        </authorList>
    </citation>
    <scope>NUCLEOTIDE SEQUENCE</scope>
</reference>
<dbReference type="RefSeq" id="XP_009031894.1">
    <property type="nucleotide sequence ID" value="XM_009033646.1"/>
</dbReference>
<dbReference type="OrthoDB" id="88410at2759"/>
<dbReference type="HOGENOM" id="CLU_2657204_0_0_1"/>
<dbReference type="PANTHER" id="PTHR34724">
    <property type="entry name" value="OS12G0596101 PROTEIN"/>
    <property type="match status" value="1"/>
</dbReference>
<dbReference type="InParanoid" id="T1FWC7"/>
<dbReference type="KEGG" id="hro:HELRODRAFT_194728"/>
<dbReference type="GeneID" id="20213122"/>
<gene>
    <name evidence="2" type="primary">20213122</name>
    <name evidence="1" type="ORF">HELRODRAFT_194728</name>
</gene>
<accession>T1FWC7</accession>
<evidence type="ECO:0000313" key="2">
    <source>
        <dbReference type="EnsemblMetazoa" id="HelroP194728"/>
    </source>
</evidence>
<dbReference type="EnsemblMetazoa" id="HelroT194728">
    <property type="protein sequence ID" value="HelroP194728"/>
    <property type="gene ID" value="HelroG194728"/>
</dbReference>
<reference evidence="2" key="3">
    <citation type="submission" date="2015-06" db="UniProtKB">
        <authorList>
            <consortium name="EnsemblMetazoa"/>
        </authorList>
    </citation>
    <scope>IDENTIFICATION</scope>
</reference>
<dbReference type="AlphaFoldDB" id="T1FWC7"/>
<dbReference type="EMBL" id="AMQM01008472">
    <property type="status" value="NOT_ANNOTATED_CDS"/>
    <property type="molecule type" value="Genomic_DNA"/>
</dbReference>